<evidence type="ECO:0000256" key="5">
    <source>
        <dbReference type="ARBA" id="ARBA00048200"/>
    </source>
</evidence>
<dbReference type="SUPFAM" id="SSF51735">
    <property type="entry name" value="NAD(P)-binding Rossmann-fold domains"/>
    <property type="match status" value="1"/>
</dbReference>
<proteinExistence type="inferred from homology"/>
<comment type="catalytic activity">
    <reaction evidence="5 6">
        <text>dTDP-beta-L-rhamnose + NADP(+) = dTDP-4-dehydro-beta-L-rhamnose + NADPH + H(+)</text>
        <dbReference type="Rhea" id="RHEA:21796"/>
        <dbReference type="ChEBI" id="CHEBI:15378"/>
        <dbReference type="ChEBI" id="CHEBI:57510"/>
        <dbReference type="ChEBI" id="CHEBI:57783"/>
        <dbReference type="ChEBI" id="CHEBI:58349"/>
        <dbReference type="ChEBI" id="CHEBI:62830"/>
        <dbReference type="EC" id="1.1.1.133"/>
    </reaction>
</comment>
<dbReference type="Proteomes" id="UP000046373">
    <property type="component" value="Unassembled WGS sequence"/>
</dbReference>
<dbReference type="GO" id="GO:0019305">
    <property type="term" value="P:dTDP-rhamnose biosynthetic process"/>
    <property type="evidence" value="ECO:0007669"/>
    <property type="project" value="UniProtKB-UniPathway"/>
</dbReference>
<evidence type="ECO:0000259" key="8">
    <source>
        <dbReference type="Pfam" id="PF04321"/>
    </source>
</evidence>
<feature type="compositionally biased region" description="Basic residues" evidence="7">
    <location>
        <begin position="10"/>
        <end position="29"/>
    </location>
</feature>
<dbReference type="AlphaFoldDB" id="A0A090FQ83"/>
<evidence type="ECO:0000313" key="10">
    <source>
        <dbReference type="Proteomes" id="UP000046373"/>
    </source>
</evidence>
<name>A0A090FQ83_MESPL</name>
<dbReference type="InterPro" id="IPR036291">
    <property type="entry name" value="NAD(P)-bd_dom_sf"/>
</dbReference>
<comment type="pathway">
    <text evidence="1 6">Carbohydrate biosynthesis; dTDP-L-rhamnose biosynthesis.</text>
</comment>
<accession>A0A090FQ83</accession>
<comment type="cofactor">
    <cofactor evidence="6">
        <name>Mg(2+)</name>
        <dbReference type="ChEBI" id="CHEBI:18420"/>
    </cofactor>
    <text evidence="6">Binds 1 Mg(2+) ion per monomer.</text>
</comment>
<evidence type="ECO:0000256" key="1">
    <source>
        <dbReference type="ARBA" id="ARBA00004781"/>
    </source>
</evidence>
<reference evidence="9 10" key="1">
    <citation type="submission" date="2014-08" db="EMBL/GenBank/DDBJ databases">
        <authorList>
            <person name="Moulin Lionel"/>
        </authorList>
    </citation>
    <scope>NUCLEOTIDE SEQUENCE [LARGE SCALE GENOMIC DNA]</scope>
</reference>
<evidence type="ECO:0000256" key="2">
    <source>
        <dbReference type="ARBA" id="ARBA00010944"/>
    </source>
</evidence>
<dbReference type="EC" id="1.1.1.133" evidence="3 6"/>
<feature type="region of interest" description="Disordered" evidence="7">
    <location>
        <begin position="1"/>
        <end position="45"/>
    </location>
</feature>
<keyword evidence="6" id="KW-0521">NADP</keyword>
<evidence type="ECO:0000313" key="9">
    <source>
        <dbReference type="EMBL" id="CDX46155.1"/>
    </source>
</evidence>
<protein>
    <recommendedName>
        <fullName evidence="4 6">dTDP-4-dehydrorhamnose reductase</fullName>
        <ecNumber evidence="3 6">1.1.1.133</ecNumber>
    </recommendedName>
</protein>
<comment type="function">
    <text evidence="6">Catalyzes the reduction of dTDP-6-deoxy-L-lyxo-4-hexulose to yield dTDP-L-rhamnose.</text>
</comment>
<dbReference type="Gene3D" id="3.40.50.720">
    <property type="entry name" value="NAD(P)-binding Rossmann-like Domain"/>
    <property type="match status" value="1"/>
</dbReference>
<evidence type="ECO:0000256" key="4">
    <source>
        <dbReference type="ARBA" id="ARBA00017099"/>
    </source>
</evidence>
<evidence type="ECO:0000256" key="3">
    <source>
        <dbReference type="ARBA" id="ARBA00012929"/>
    </source>
</evidence>
<dbReference type="Gene3D" id="3.90.25.10">
    <property type="entry name" value="UDP-galactose 4-epimerase, domain 1"/>
    <property type="match status" value="1"/>
</dbReference>
<evidence type="ECO:0000256" key="7">
    <source>
        <dbReference type="SAM" id="MobiDB-lite"/>
    </source>
</evidence>
<feature type="compositionally biased region" description="Basic and acidic residues" evidence="7">
    <location>
        <begin position="31"/>
        <end position="45"/>
    </location>
</feature>
<sequence length="343" mass="36498">MVVGADPRATLRRRAAGSRFSRKQPKQSGRKQLDGERGREQEGDHVRLAVTGREGQVAASLVEAARGRDDVEVVAVGRPALDLARPDTVFAALEAARPDIVVSAAAYTAVDQAEDEKDLAFAVNATGAGKVAEAAARLGVPVIHLSTDYVFDGTRDGAYVETDPTAPLGVYGASKLAGEAAVAAANPRHLILRTAWVYSPFGKNFVKTMLRLAGDRDEIAVVADQWGNPTSALDIADAILHAAARLGADRNFAAFGVYHLAGEGETNWSGFARHILDTSKAFGGPHAKVRDIATSDYPTKARRPQNSRLSSAKFAGMFGWQAPHWRASVAAAVHCLLNPQQED</sequence>
<keyword evidence="6 9" id="KW-0560">Oxidoreductase</keyword>
<evidence type="ECO:0000256" key="6">
    <source>
        <dbReference type="RuleBase" id="RU364082"/>
    </source>
</evidence>
<feature type="domain" description="RmlD-like substrate binding" evidence="8">
    <location>
        <begin position="47"/>
        <end position="334"/>
    </location>
</feature>
<dbReference type="InterPro" id="IPR029903">
    <property type="entry name" value="RmlD-like-bd"/>
</dbReference>
<dbReference type="PANTHER" id="PTHR10491">
    <property type="entry name" value="DTDP-4-DEHYDRORHAMNOSE REDUCTASE"/>
    <property type="match status" value="1"/>
</dbReference>
<organism evidence="9 10">
    <name type="scientific">Mesorhizobium plurifarium</name>
    <dbReference type="NCBI Taxonomy" id="69974"/>
    <lineage>
        <taxon>Bacteria</taxon>
        <taxon>Pseudomonadati</taxon>
        <taxon>Pseudomonadota</taxon>
        <taxon>Alphaproteobacteria</taxon>
        <taxon>Hyphomicrobiales</taxon>
        <taxon>Phyllobacteriaceae</taxon>
        <taxon>Mesorhizobium</taxon>
    </lineage>
</organism>
<dbReference type="EMBL" id="CCNB01000045">
    <property type="protein sequence ID" value="CDX46155.1"/>
    <property type="molecule type" value="Genomic_DNA"/>
</dbReference>
<dbReference type="GO" id="GO:0008831">
    <property type="term" value="F:dTDP-4-dehydrorhamnose reductase activity"/>
    <property type="evidence" value="ECO:0007669"/>
    <property type="project" value="UniProtKB-EC"/>
</dbReference>
<dbReference type="InterPro" id="IPR005913">
    <property type="entry name" value="dTDP_dehydrorham_reduct"/>
</dbReference>
<dbReference type="UniPathway" id="UPA00124"/>
<dbReference type="CDD" id="cd05254">
    <property type="entry name" value="dTDP_HR_like_SDR_e"/>
    <property type="match status" value="1"/>
</dbReference>
<dbReference type="Pfam" id="PF04321">
    <property type="entry name" value="RmlD_sub_bind"/>
    <property type="match status" value="1"/>
</dbReference>
<comment type="similarity">
    <text evidence="2 6">Belongs to the dTDP-4-dehydrorhamnose reductase family.</text>
</comment>
<dbReference type="PANTHER" id="PTHR10491:SF4">
    <property type="entry name" value="METHIONINE ADENOSYLTRANSFERASE 2 SUBUNIT BETA"/>
    <property type="match status" value="1"/>
</dbReference>
<dbReference type="NCBIfam" id="TIGR01214">
    <property type="entry name" value="rmlD"/>
    <property type="match status" value="1"/>
</dbReference>
<gene>
    <name evidence="9" type="ORF">MPLDJ20_80225</name>
</gene>